<dbReference type="CDD" id="cd00200">
    <property type="entry name" value="WD40"/>
    <property type="match status" value="1"/>
</dbReference>
<dbReference type="Gene3D" id="2.130.10.10">
    <property type="entry name" value="YVTN repeat-like/Quinoprotein amine dehydrogenase"/>
    <property type="match status" value="2"/>
</dbReference>
<dbReference type="SMART" id="SM00320">
    <property type="entry name" value="WD40"/>
    <property type="match status" value="6"/>
</dbReference>
<dbReference type="PROSITE" id="PS00678">
    <property type="entry name" value="WD_REPEATS_1"/>
    <property type="match status" value="3"/>
</dbReference>
<name>A0A1W5CR89_9LECA</name>
<evidence type="ECO:0000256" key="5">
    <source>
        <dbReference type="SAM" id="MobiDB-lite"/>
    </source>
</evidence>
<dbReference type="InterPro" id="IPR020472">
    <property type="entry name" value="WD40_PAC1"/>
</dbReference>
<dbReference type="SUPFAM" id="SSF50978">
    <property type="entry name" value="WD40 repeat-like"/>
    <property type="match status" value="1"/>
</dbReference>
<keyword evidence="8" id="KW-1185">Reference proteome</keyword>
<dbReference type="InterPro" id="IPR036322">
    <property type="entry name" value="WD40_repeat_dom_sf"/>
</dbReference>
<dbReference type="Pfam" id="PF00400">
    <property type="entry name" value="WD40"/>
    <property type="match status" value="6"/>
</dbReference>
<dbReference type="PROSITE" id="PS50294">
    <property type="entry name" value="WD_REPEATS_REGION"/>
    <property type="match status" value="3"/>
</dbReference>
<feature type="compositionally biased region" description="Basic and acidic residues" evidence="5">
    <location>
        <begin position="19"/>
        <end position="33"/>
    </location>
</feature>
<evidence type="ECO:0000313" key="7">
    <source>
        <dbReference type="EMBL" id="SLM33300.1"/>
    </source>
</evidence>
<evidence type="ECO:0000256" key="2">
    <source>
        <dbReference type="ARBA" id="ARBA00022574"/>
    </source>
</evidence>
<evidence type="ECO:0000256" key="3">
    <source>
        <dbReference type="ARBA" id="ARBA00022737"/>
    </source>
</evidence>
<proteinExistence type="inferred from homology"/>
<protein>
    <submittedName>
        <fullName evidence="7">WD40/YVTN repeat-like-containing domain</fullName>
    </submittedName>
</protein>
<keyword evidence="3" id="KW-0677">Repeat</keyword>
<dbReference type="PANTHER" id="PTHR14604">
    <property type="entry name" value="WD40 REPEAT PF20"/>
    <property type="match status" value="1"/>
</dbReference>
<dbReference type="InterPro" id="IPR015943">
    <property type="entry name" value="WD40/YVTN_repeat-like_dom_sf"/>
</dbReference>
<feature type="repeat" description="WD" evidence="4">
    <location>
        <begin position="436"/>
        <end position="468"/>
    </location>
</feature>
<evidence type="ECO:0000256" key="1">
    <source>
        <dbReference type="ARBA" id="ARBA00007968"/>
    </source>
</evidence>
<dbReference type="PROSITE" id="PS50082">
    <property type="entry name" value="WD_REPEATS_2"/>
    <property type="match status" value="5"/>
</dbReference>
<feature type="compositionally biased region" description="Polar residues" evidence="5">
    <location>
        <begin position="145"/>
        <end position="161"/>
    </location>
</feature>
<dbReference type="InterPro" id="IPR001680">
    <property type="entry name" value="WD40_rpt"/>
</dbReference>
<dbReference type="AlphaFoldDB" id="A0A1W5CR89"/>
<evidence type="ECO:0000313" key="8">
    <source>
        <dbReference type="Proteomes" id="UP000192927"/>
    </source>
</evidence>
<feature type="region of interest" description="Disordered" evidence="5">
    <location>
        <begin position="101"/>
        <end position="161"/>
    </location>
</feature>
<feature type="compositionally biased region" description="Basic and acidic residues" evidence="5">
    <location>
        <begin position="114"/>
        <end position="131"/>
    </location>
</feature>
<reference evidence="8" key="1">
    <citation type="submission" date="2017-03" db="EMBL/GenBank/DDBJ databases">
        <authorList>
            <person name="Sharma R."/>
            <person name="Thines M."/>
        </authorList>
    </citation>
    <scope>NUCLEOTIDE SEQUENCE [LARGE SCALE GENOMIC DNA]</scope>
</reference>
<dbReference type="SUPFAM" id="SSF81383">
    <property type="entry name" value="F-box domain"/>
    <property type="match status" value="1"/>
</dbReference>
<feature type="repeat" description="WD" evidence="4">
    <location>
        <begin position="517"/>
        <end position="556"/>
    </location>
</feature>
<dbReference type="PANTHER" id="PTHR14604:SF4">
    <property type="entry name" value="F-BOX DOMAIN-CONTAINING PROTEIN"/>
    <property type="match status" value="1"/>
</dbReference>
<dbReference type="InterPro" id="IPR036047">
    <property type="entry name" value="F-box-like_dom_sf"/>
</dbReference>
<dbReference type="PRINTS" id="PR00320">
    <property type="entry name" value="GPROTEINBRPT"/>
</dbReference>
<dbReference type="Gene3D" id="1.20.1280.50">
    <property type="match status" value="1"/>
</dbReference>
<feature type="repeat" description="WD" evidence="4">
    <location>
        <begin position="352"/>
        <end position="391"/>
    </location>
</feature>
<feature type="domain" description="F-box" evidence="6">
    <location>
        <begin position="247"/>
        <end position="293"/>
    </location>
</feature>
<feature type="repeat" description="WD" evidence="4">
    <location>
        <begin position="599"/>
        <end position="640"/>
    </location>
</feature>
<feature type="repeat" description="WD" evidence="4">
    <location>
        <begin position="477"/>
        <end position="516"/>
    </location>
</feature>
<evidence type="ECO:0000259" key="6">
    <source>
        <dbReference type="PROSITE" id="PS50181"/>
    </source>
</evidence>
<organism evidence="7 8">
    <name type="scientific">Lasallia pustulata</name>
    <dbReference type="NCBI Taxonomy" id="136370"/>
    <lineage>
        <taxon>Eukaryota</taxon>
        <taxon>Fungi</taxon>
        <taxon>Dikarya</taxon>
        <taxon>Ascomycota</taxon>
        <taxon>Pezizomycotina</taxon>
        <taxon>Lecanoromycetes</taxon>
        <taxon>OSLEUM clade</taxon>
        <taxon>Umbilicariomycetidae</taxon>
        <taxon>Umbilicariales</taxon>
        <taxon>Umbilicariaceae</taxon>
        <taxon>Lasallia</taxon>
    </lineage>
</organism>
<dbReference type="Proteomes" id="UP000192927">
    <property type="component" value="Unassembled WGS sequence"/>
</dbReference>
<feature type="region of interest" description="Disordered" evidence="5">
    <location>
        <begin position="13"/>
        <end position="38"/>
    </location>
</feature>
<evidence type="ECO:0000256" key="4">
    <source>
        <dbReference type="PROSITE-ProRule" id="PRU00221"/>
    </source>
</evidence>
<dbReference type="EMBL" id="FWEW01000011">
    <property type="protein sequence ID" value="SLM33300.1"/>
    <property type="molecule type" value="Genomic_DNA"/>
</dbReference>
<dbReference type="InterPro" id="IPR019775">
    <property type="entry name" value="WD40_repeat_CS"/>
</dbReference>
<comment type="similarity">
    <text evidence="1">Belongs to the WD repeat MET30/SCONB/SCON-2 family.</text>
</comment>
<dbReference type="PROSITE" id="PS50181">
    <property type="entry name" value="FBOX"/>
    <property type="match status" value="1"/>
</dbReference>
<dbReference type="Pfam" id="PF12937">
    <property type="entry name" value="F-box-like"/>
    <property type="match status" value="1"/>
</dbReference>
<sequence length="687" mass="75732">MDRPHFCNLFSRSRRRKSMDHPTDSEIIRRPNPDSESSSVVFTLEGDMHNLNISKTNSATGSRTQHGRKSFSGLSSAVEELCSLPRRSFLPSRTSRAVEDIEAKHGPSGLSTDYRADVRPSTHSKASEWLRRAASTRFGHRRHSSSAPTASSGQRPEMSYNTASGCHMLKELPAWDSFDYSHTSGAAARAAAAAQNEFSSSARTLVTRADSRFSDLKTTGDSESGIGIDLRDRMEEITDAATPVVRQDPTQRLPEEIVAQILSYLDAKSIIHSELVSRRWHSSASSHLIWRDVFQREYSNVSQAASLQPSQPCKAGPGLGKNTPGQDWKKIWKARKTLDARWMDGYAAAIYLEGHSDSVYCVQFDEHKILTGSRDRTIRVWDASTYECLRVLGVPTTNPAAAIPLPLDKIGSKGNTPFTHLVSAQKGVVPTGATPSIYHEGSVLCLQYDDELMVTGSSDTTCIMWDMNDDYRPILRLRKHTAGVLDVCFDAKHVVSCSKDATICLWDRATGNLLRTLIAHRGPVNAVQLRGNLVVSASGDGVAKLWNLHSGHCIKEFPSKDRGLACVEFSLDSRTILTGGNDQVIYQFDANTGELVRELRGHRGLVRSLHLDGPNNRVVSGSYDNSVKAYDLTTGKMIADFPSWTTSWMLSAKADYRRIVAASQDSRAVIVDFGYQLPGVELLEGEA</sequence>
<dbReference type="SMART" id="SM00256">
    <property type="entry name" value="FBOX"/>
    <property type="match status" value="1"/>
</dbReference>
<dbReference type="InterPro" id="IPR050995">
    <property type="entry name" value="WD-F-box_domain-protein"/>
</dbReference>
<dbReference type="InterPro" id="IPR001810">
    <property type="entry name" value="F-box_dom"/>
</dbReference>
<accession>A0A1W5CR89</accession>
<keyword evidence="2 4" id="KW-0853">WD repeat</keyword>